<organism evidence="3 4">
    <name type="scientific">Streptomyces griseiscabiei</name>
    <dbReference type="NCBI Taxonomy" id="2993540"/>
    <lineage>
        <taxon>Bacteria</taxon>
        <taxon>Bacillati</taxon>
        <taxon>Actinomycetota</taxon>
        <taxon>Actinomycetes</taxon>
        <taxon>Kitasatosporales</taxon>
        <taxon>Streptomycetaceae</taxon>
        <taxon>Streptomyces</taxon>
    </lineage>
</organism>
<accession>A0ABU4L703</accession>
<feature type="domain" description="Trypsin-co-occurring" evidence="2">
    <location>
        <begin position="11"/>
        <end position="88"/>
    </location>
</feature>
<protein>
    <recommendedName>
        <fullName evidence="2">Trypsin-co-occurring domain-containing protein</fullName>
    </recommendedName>
</protein>
<dbReference type="InterPro" id="IPR045608">
    <property type="entry name" value="Trypco2"/>
</dbReference>
<gene>
    <name evidence="3" type="ORF">PV517_22665</name>
</gene>
<evidence type="ECO:0000259" key="2">
    <source>
        <dbReference type="Pfam" id="PF19631"/>
    </source>
</evidence>
<keyword evidence="4" id="KW-1185">Reference proteome</keyword>
<dbReference type="EMBL" id="JARAVY010000008">
    <property type="protein sequence ID" value="MDX2911477.1"/>
    <property type="molecule type" value="Genomic_DNA"/>
</dbReference>
<name>A0ABU4L703_9ACTN</name>
<comment type="caution">
    <text evidence="3">The sequence shown here is derived from an EMBL/GenBank/DDBJ whole genome shotgun (WGS) entry which is preliminary data.</text>
</comment>
<evidence type="ECO:0000313" key="4">
    <source>
        <dbReference type="Proteomes" id="UP001271723"/>
    </source>
</evidence>
<dbReference type="Proteomes" id="UP001271723">
    <property type="component" value="Unassembled WGS sequence"/>
</dbReference>
<proteinExistence type="predicted"/>
<dbReference type="RefSeq" id="WP_086756425.1">
    <property type="nucleotide sequence ID" value="NZ_JAGJBZ010000002.1"/>
</dbReference>
<evidence type="ECO:0000256" key="1">
    <source>
        <dbReference type="SAM" id="MobiDB-lite"/>
    </source>
</evidence>
<sequence length="108" mass="11523">MSDQDSAENVVELAQAIGSLRDQLDTARRLVPEGGLSFEVGPVELEFQVALLSGSEVTGGARFYVLSGGASKRRERTSTHTIRLTLTPRGPDGGPLEVSDAAEELPER</sequence>
<reference evidence="3 4" key="1">
    <citation type="journal article" date="2023" name="Microb. Genom.">
        <title>Mesoterricola silvestris gen. nov., sp. nov., Mesoterricola sediminis sp. nov., Geothrix oryzae sp. nov., Geothrix edaphica sp. nov., Geothrix rubra sp. nov., and Geothrix limicola sp. nov., six novel members of Acidobacteriota isolated from soils.</title>
        <authorList>
            <person name="Weisberg A.J."/>
            <person name="Pearce E."/>
            <person name="Kramer C.G."/>
            <person name="Chang J.H."/>
            <person name="Clarke C.R."/>
        </authorList>
    </citation>
    <scope>NUCLEOTIDE SEQUENCE [LARGE SCALE GENOMIC DNA]</scope>
    <source>
        <strain evidence="3 4">NRRL_B-2795</strain>
    </source>
</reference>
<evidence type="ECO:0000313" key="3">
    <source>
        <dbReference type="EMBL" id="MDX2911477.1"/>
    </source>
</evidence>
<feature type="region of interest" description="Disordered" evidence="1">
    <location>
        <begin position="69"/>
        <end position="108"/>
    </location>
</feature>
<dbReference type="Pfam" id="PF19631">
    <property type="entry name" value="Trypco2"/>
    <property type="match status" value="1"/>
</dbReference>